<organism evidence="1 2">
    <name type="scientific">Bacteroides nordii</name>
    <dbReference type="NCBI Taxonomy" id="291645"/>
    <lineage>
        <taxon>Bacteria</taxon>
        <taxon>Pseudomonadati</taxon>
        <taxon>Bacteroidota</taxon>
        <taxon>Bacteroidia</taxon>
        <taxon>Bacteroidales</taxon>
        <taxon>Bacteroidaceae</taxon>
        <taxon>Bacteroides</taxon>
    </lineage>
</organism>
<gene>
    <name evidence="1" type="ORF">DW888_14875</name>
</gene>
<sequence length="99" mass="11337">MIKIGGEMIKLLTTKESTLLRKLANLLKEYDAIISCDTSDEVKIIVFEGDKDVKRVPIILPKSFDEEDIADLLNETSRRIEWIAKNKEVDFLLPDEEEG</sequence>
<protein>
    <submittedName>
        <fullName evidence="1">Uncharacterized protein</fullName>
    </submittedName>
</protein>
<evidence type="ECO:0000313" key="1">
    <source>
        <dbReference type="EMBL" id="RHB33939.1"/>
    </source>
</evidence>
<reference evidence="1 2" key="1">
    <citation type="submission" date="2018-08" db="EMBL/GenBank/DDBJ databases">
        <title>A genome reference for cultivated species of the human gut microbiota.</title>
        <authorList>
            <person name="Zou Y."/>
            <person name="Xue W."/>
            <person name="Luo G."/>
        </authorList>
    </citation>
    <scope>NUCLEOTIDE SEQUENCE [LARGE SCALE GENOMIC DNA]</scope>
    <source>
        <strain evidence="1 2">AM40-30BH</strain>
    </source>
</reference>
<dbReference type="Proteomes" id="UP000284379">
    <property type="component" value="Unassembled WGS sequence"/>
</dbReference>
<proteinExistence type="predicted"/>
<name>A0A413VK73_9BACE</name>
<evidence type="ECO:0000313" key="2">
    <source>
        <dbReference type="Proteomes" id="UP000284379"/>
    </source>
</evidence>
<dbReference type="EMBL" id="QSGO01000012">
    <property type="protein sequence ID" value="RHB33939.1"/>
    <property type="molecule type" value="Genomic_DNA"/>
</dbReference>
<comment type="caution">
    <text evidence="1">The sequence shown here is derived from an EMBL/GenBank/DDBJ whole genome shotgun (WGS) entry which is preliminary data.</text>
</comment>
<dbReference type="AlphaFoldDB" id="A0A413VK73"/>
<accession>A0A413VK73</accession>